<dbReference type="PROSITE" id="PS51375">
    <property type="entry name" value="PPR"/>
    <property type="match status" value="1"/>
</dbReference>
<proteinExistence type="predicted"/>
<dbReference type="PANTHER" id="PTHR47926">
    <property type="entry name" value="PENTATRICOPEPTIDE REPEAT-CONTAINING PROTEIN"/>
    <property type="match status" value="1"/>
</dbReference>
<comment type="caution">
    <text evidence="3">The sequence shown here is derived from an EMBL/GenBank/DDBJ whole genome shotgun (WGS) entry which is preliminary data.</text>
</comment>
<dbReference type="EMBL" id="JACGWN010000018">
    <property type="protein sequence ID" value="KAL0391542.1"/>
    <property type="molecule type" value="Genomic_DNA"/>
</dbReference>
<organism evidence="3">
    <name type="scientific">Sesamum latifolium</name>
    <dbReference type="NCBI Taxonomy" id="2727402"/>
    <lineage>
        <taxon>Eukaryota</taxon>
        <taxon>Viridiplantae</taxon>
        <taxon>Streptophyta</taxon>
        <taxon>Embryophyta</taxon>
        <taxon>Tracheophyta</taxon>
        <taxon>Spermatophyta</taxon>
        <taxon>Magnoliopsida</taxon>
        <taxon>eudicotyledons</taxon>
        <taxon>Gunneridae</taxon>
        <taxon>Pentapetalae</taxon>
        <taxon>asterids</taxon>
        <taxon>lamiids</taxon>
        <taxon>Lamiales</taxon>
        <taxon>Pedaliaceae</taxon>
        <taxon>Sesamum</taxon>
    </lineage>
</organism>
<sequence>MNQVAAQLPQSRHLFSKLRHFTDHKSLPDGKSLHAHLLKTGLFPACALLSSTLLNFYAKCHLFSEARLLFAEMPHKEDAVSWNILINSYSQLGLAHYSFSLSSSSKKCFQHRSPHSHTFAGIFSAAAILEDEVMARQAHCVVVKIGRGGKAFGVFRRMMSGGRKSNEFGVQFLSAFTSLEFVDKGTSSQFSIKKGHAQSGDGEKALVLFKEMHFRGMKPSKYTIVGVLNACSDTEEIIMGKQVHAYLVKLGFEFQMYIMTALIDIRGPKGFDHLQEADLVLWTSMIGGYVQNGDNESAISLYCRMQMEGIAPNELTMASVLKACSSISALEQGKQIHAHVVKNGYLKFQ</sequence>
<evidence type="ECO:0000313" key="3">
    <source>
        <dbReference type="EMBL" id="KAL0391542.1"/>
    </source>
</evidence>
<dbReference type="Gene3D" id="1.25.40.10">
    <property type="entry name" value="Tetratricopeptide repeat domain"/>
    <property type="match status" value="3"/>
</dbReference>
<dbReference type="GO" id="GO:0009451">
    <property type="term" value="P:RNA modification"/>
    <property type="evidence" value="ECO:0007669"/>
    <property type="project" value="InterPro"/>
</dbReference>
<dbReference type="GO" id="GO:0003723">
    <property type="term" value="F:RNA binding"/>
    <property type="evidence" value="ECO:0007669"/>
    <property type="project" value="InterPro"/>
</dbReference>
<dbReference type="AlphaFoldDB" id="A0AAW2SH10"/>
<evidence type="ECO:0000256" key="2">
    <source>
        <dbReference type="PROSITE-ProRule" id="PRU00708"/>
    </source>
</evidence>
<feature type="repeat" description="PPR" evidence="2">
    <location>
        <begin position="278"/>
        <end position="312"/>
    </location>
</feature>
<dbReference type="InterPro" id="IPR011990">
    <property type="entry name" value="TPR-like_helical_dom_sf"/>
</dbReference>
<reference evidence="3" key="1">
    <citation type="submission" date="2020-06" db="EMBL/GenBank/DDBJ databases">
        <authorList>
            <person name="Li T."/>
            <person name="Hu X."/>
            <person name="Zhang T."/>
            <person name="Song X."/>
            <person name="Zhang H."/>
            <person name="Dai N."/>
            <person name="Sheng W."/>
            <person name="Hou X."/>
            <person name="Wei L."/>
        </authorList>
    </citation>
    <scope>NUCLEOTIDE SEQUENCE</scope>
    <source>
        <strain evidence="3">KEN1</strain>
        <tissue evidence="3">Leaf</tissue>
    </source>
</reference>
<reference evidence="3" key="2">
    <citation type="journal article" date="2024" name="Plant">
        <title>Genomic evolution and insights into agronomic trait innovations of Sesamum species.</title>
        <authorList>
            <person name="Miao H."/>
            <person name="Wang L."/>
            <person name="Qu L."/>
            <person name="Liu H."/>
            <person name="Sun Y."/>
            <person name="Le M."/>
            <person name="Wang Q."/>
            <person name="Wei S."/>
            <person name="Zheng Y."/>
            <person name="Lin W."/>
            <person name="Duan Y."/>
            <person name="Cao H."/>
            <person name="Xiong S."/>
            <person name="Wang X."/>
            <person name="Wei L."/>
            <person name="Li C."/>
            <person name="Ma Q."/>
            <person name="Ju M."/>
            <person name="Zhao R."/>
            <person name="Li G."/>
            <person name="Mu C."/>
            <person name="Tian Q."/>
            <person name="Mei H."/>
            <person name="Zhang T."/>
            <person name="Gao T."/>
            <person name="Zhang H."/>
        </authorList>
    </citation>
    <scope>NUCLEOTIDE SEQUENCE</scope>
    <source>
        <strain evidence="3">KEN1</strain>
    </source>
</reference>
<name>A0AAW2SH10_9LAMI</name>
<dbReference type="Pfam" id="PF01535">
    <property type="entry name" value="PPR"/>
    <property type="match status" value="3"/>
</dbReference>
<evidence type="ECO:0000256" key="1">
    <source>
        <dbReference type="ARBA" id="ARBA00022737"/>
    </source>
</evidence>
<protein>
    <submittedName>
        <fullName evidence="3">Pentatricopeptide repeat-containing protein</fullName>
    </submittedName>
</protein>
<dbReference type="InterPro" id="IPR002885">
    <property type="entry name" value="PPR_rpt"/>
</dbReference>
<keyword evidence="1" id="KW-0677">Repeat</keyword>
<dbReference type="Pfam" id="PF13041">
    <property type="entry name" value="PPR_2"/>
    <property type="match status" value="1"/>
</dbReference>
<dbReference type="InterPro" id="IPR046960">
    <property type="entry name" value="PPR_At4g14850-like_plant"/>
</dbReference>
<accession>A0AAW2SH10</accession>
<gene>
    <name evidence="3" type="ORF">Slati_4539300</name>
</gene>
<dbReference type="NCBIfam" id="TIGR00756">
    <property type="entry name" value="PPR"/>
    <property type="match status" value="2"/>
</dbReference>